<feature type="region of interest" description="Disordered" evidence="1">
    <location>
        <begin position="55"/>
        <end position="82"/>
    </location>
</feature>
<dbReference type="KEGG" id="spaa:SPAPADRAFT_149868"/>
<dbReference type="GeneID" id="18870846"/>
<protein>
    <recommendedName>
        <fullName evidence="4">RRM domain-containing protein</fullName>
    </recommendedName>
</protein>
<dbReference type="HOGENOM" id="CLU_713701_0_0_1"/>
<proteinExistence type="predicted"/>
<dbReference type="eggNOG" id="ENOG502RYS8">
    <property type="taxonomic scope" value="Eukaryota"/>
</dbReference>
<gene>
    <name evidence="2" type="ORF">SPAPADRAFT_149868</name>
</gene>
<dbReference type="OrthoDB" id="4073963at2759"/>
<dbReference type="OMA" id="PEHAKQF"/>
<dbReference type="FunCoup" id="G3AM30">
    <property type="interactions" value="33"/>
</dbReference>
<accession>G3AM30</accession>
<dbReference type="EMBL" id="GL996501">
    <property type="protein sequence ID" value="EGW32735.1"/>
    <property type="molecule type" value="Genomic_DNA"/>
</dbReference>
<dbReference type="Proteomes" id="UP000000709">
    <property type="component" value="Unassembled WGS sequence"/>
</dbReference>
<dbReference type="RefSeq" id="XP_007374250.1">
    <property type="nucleotide sequence ID" value="XM_007374188.1"/>
</dbReference>
<dbReference type="STRING" id="619300.G3AM30"/>
<organism evidence="3">
    <name type="scientific">Spathaspora passalidarum (strain NRRL Y-27907 / 11-Y1)</name>
    <dbReference type="NCBI Taxonomy" id="619300"/>
    <lineage>
        <taxon>Eukaryota</taxon>
        <taxon>Fungi</taxon>
        <taxon>Dikarya</taxon>
        <taxon>Ascomycota</taxon>
        <taxon>Saccharomycotina</taxon>
        <taxon>Pichiomycetes</taxon>
        <taxon>Debaryomycetaceae</taxon>
        <taxon>Spathaspora</taxon>
    </lineage>
</organism>
<feature type="compositionally biased region" description="Polar residues" evidence="1">
    <location>
        <begin position="55"/>
        <end position="68"/>
    </location>
</feature>
<sequence length="332" mass="38065">MFKSMVQTDSSSSIRFPSFSRAGLVSDEQKYSGHTVGSRRSNFLKVCSWPFSRSEQESTSTVNNTGYDQSDEEDRAATITPRRKGRFQNPLVGINPSVENINQNNHSEKLLKTLTRKPHESSHRKRVVVLTNVDSSMGINSILQQVCGGPLEKVVQLNNGHIELYFIFPEHAKQFYTYGRATGLLMVNGQRLRVEWWMNENENVNYHPPISKPLLMEIIQHGCRRCLILAKEVRGKQLRSGDKMFYPEPTIHYSQDLNIEDVKADFGRFGKILDIGSVISRKLCFSIFYSDVRSAIFAMNEIETGGSDLNKKYRDWFIWYGKDVTDRACFVL</sequence>
<evidence type="ECO:0000313" key="2">
    <source>
        <dbReference type="EMBL" id="EGW32735.1"/>
    </source>
</evidence>
<dbReference type="AlphaFoldDB" id="G3AM30"/>
<keyword evidence="3" id="KW-1185">Reference proteome</keyword>
<evidence type="ECO:0000256" key="1">
    <source>
        <dbReference type="SAM" id="MobiDB-lite"/>
    </source>
</evidence>
<evidence type="ECO:0000313" key="3">
    <source>
        <dbReference type="Proteomes" id="UP000000709"/>
    </source>
</evidence>
<name>G3AM30_SPAPN</name>
<evidence type="ECO:0008006" key="4">
    <source>
        <dbReference type="Google" id="ProtNLM"/>
    </source>
</evidence>
<dbReference type="InParanoid" id="G3AM30"/>
<reference evidence="2 3" key="1">
    <citation type="journal article" date="2011" name="Proc. Natl. Acad. Sci. U.S.A.">
        <title>Comparative genomics of xylose-fermenting fungi for enhanced biofuel production.</title>
        <authorList>
            <person name="Wohlbach D.J."/>
            <person name="Kuo A."/>
            <person name="Sato T.K."/>
            <person name="Potts K.M."/>
            <person name="Salamov A.A."/>
            <person name="LaButti K.M."/>
            <person name="Sun H."/>
            <person name="Clum A."/>
            <person name="Pangilinan J.L."/>
            <person name="Lindquist E.A."/>
            <person name="Lucas S."/>
            <person name="Lapidus A."/>
            <person name="Jin M."/>
            <person name="Gunawan C."/>
            <person name="Balan V."/>
            <person name="Dale B.E."/>
            <person name="Jeffries T.W."/>
            <person name="Zinkel R."/>
            <person name="Barry K.W."/>
            <person name="Grigoriev I.V."/>
            <person name="Gasch A.P."/>
        </authorList>
    </citation>
    <scope>NUCLEOTIDE SEQUENCE [LARGE SCALE GENOMIC DNA]</scope>
    <source>
        <strain evidence="3">NRRL Y-27907 / 11-Y1</strain>
    </source>
</reference>